<dbReference type="PROSITE" id="PS50937">
    <property type="entry name" value="HTH_MERR_2"/>
    <property type="match status" value="1"/>
</dbReference>
<accession>A0A399EY55</accession>
<dbReference type="Gene3D" id="1.10.1660.10">
    <property type="match status" value="1"/>
</dbReference>
<name>A0A399EY55_9DEIN</name>
<dbReference type="EMBL" id="QXDL01000027">
    <property type="protein sequence ID" value="RIH88296.1"/>
    <property type="molecule type" value="Genomic_DNA"/>
</dbReference>
<dbReference type="PANTHER" id="PTHR30204">
    <property type="entry name" value="REDOX-CYCLING DRUG-SENSING TRANSCRIPTIONAL ACTIVATOR SOXR"/>
    <property type="match status" value="1"/>
</dbReference>
<dbReference type="InterPro" id="IPR047057">
    <property type="entry name" value="MerR_fam"/>
</dbReference>
<comment type="caution">
    <text evidence="4">The sequence shown here is derived from an EMBL/GenBank/DDBJ whole genome shotgun (WGS) entry which is preliminary data.</text>
</comment>
<gene>
    <name evidence="4" type="primary">tipA</name>
    <name evidence="4" type="ORF">Mterra_01001</name>
</gene>
<dbReference type="PANTHER" id="PTHR30204:SF90">
    <property type="entry name" value="HTH-TYPE TRANSCRIPTIONAL ACTIVATOR MTA"/>
    <property type="match status" value="1"/>
</dbReference>
<dbReference type="Proteomes" id="UP000265715">
    <property type="component" value="Unassembled WGS sequence"/>
</dbReference>
<dbReference type="GO" id="GO:0003677">
    <property type="term" value="F:DNA binding"/>
    <property type="evidence" value="ECO:0007669"/>
    <property type="project" value="UniProtKB-KW"/>
</dbReference>
<dbReference type="OrthoDB" id="9773308at2"/>
<evidence type="ECO:0000259" key="3">
    <source>
        <dbReference type="PROSITE" id="PS50937"/>
    </source>
</evidence>
<keyword evidence="1" id="KW-0238">DNA-binding</keyword>
<keyword evidence="2" id="KW-0175">Coiled coil</keyword>
<evidence type="ECO:0000256" key="1">
    <source>
        <dbReference type="ARBA" id="ARBA00023125"/>
    </source>
</evidence>
<dbReference type="InterPro" id="IPR000551">
    <property type="entry name" value="MerR-type_HTH_dom"/>
</dbReference>
<feature type="coiled-coil region" evidence="2">
    <location>
        <begin position="79"/>
        <end position="106"/>
    </location>
</feature>
<protein>
    <submittedName>
        <fullName evidence="4">HTH-type transcriptional activator TipA</fullName>
    </submittedName>
</protein>
<sequence length="319" mass="35246">MQRGLYTIGEVAKLSGLPVQTIRYYSDIGVLPPSSVTEAGYRLYSDADCARLELVRTLRGVGFDLQTIARLLAGELSPADAVRLQVEALEVQIRSLKRQHTVLRAVLGGDEPALLSRLNRMHALARLDRLEREDFLARHLQRGLGGRRGDPEVWRAAVLELPEELGEAELEAWLELAGIASDPAFLEVLENQARLADHLDASGTGWAHWQEASEPWLRAALEAIRQGHSPQSPRGQEVVRGWLTALAQASGRTAGPGFARWLLEQLEASTDPRMHRYWQLIAVLKGWQYQPPPLAQAMDWLLEGLRSSAAVGRKQGAGG</sequence>
<keyword evidence="5" id="KW-1185">Reference proteome</keyword>
<proteinExistence type="predicted"/>
<dbReference type="PRINTS" id="PR00040">
    <property type="entry name" value="HTHMERR"/>
</dbReference>
<reference evidence="4 5" key="1">
    <citation type="submission" date="2018-08" db="EMBL/GenBank/DDBJ databases">
        <title>Meiothermus terrae DSM 26712 genome sequencing project.</title>
        <authorList>
            <person name="Da Costa M.S."/>
            <person name="Albuquerque L."/>
            <person name="Raposo P."/>
            <person name="Froufe H.J.C."/>
            <person name="Barroso C.S."/>
            <person name="Egas C."/>
        </authorList>
    </citation>
    <scope>NUCLEOTIDE SEQUENCE [LARGE SCALE GENOMIC DNA]</scope>
    <source>
        <strain evidence="4 5">DSM 26712</strain>
    </source>
</reference>
<dbReference type="RefSeq" id="WP_119314182.1">
    <property type="nucleotide sequence ID" value="NZ_QXDL01000027.1"/>
</dbReference>
<dbReference type="AlphaFoldDB" id="A0A399EY55"/>
<dbReference type="InterPro" id="IPR009061">
    <property type="entry name" value="DNA-bd_dom_put_sf"/>
</dbReference>
<dbReference type="SUPFAM" id="SSF46955">
    <property type="entry name" value="Putative DNA-binding domain"/>
    <property type="match status" value="1"/>
</dbReference>
<evidence type="ECO:0000313" key="4">
    <source>
        <dbReference type="EMBL" id="RIH88296.1"/>
    </source>
</evidence>
<dbReference type="Pfam" id="PF13411">
    <property type="entry name" value="MerR_1"/>
    <property type="match status" value="1"/>
</dbReference>
<dbReference type="GO" id="GO:0003700">
    <property type="term" value="F:DNA-binding transcription factor activity"/>
    <property type="evidence" value="ECO:0007669"/>
    <property type="project" value="InterPro"/>
</dbReference>
<feature type="domain" description="HTH merR-type" evidence="3">
    <location>
        <begin position="5"/>
        <end position="74"/>
    </location>
</feature>
<dbReference type="SMART" id="SM00422">
    <property type="entry name" value="HTH_MERR"/>
    <property type="match status" value="1"/>
</dbReference>
<evidence type="ECO:0000313" key="5">
    <source>
        <dbReference type="Proteomes" id="UP000265715"/>
    </source>
</evidence>
<dbReference type="CDD" id="cd01106">
    <property type="entry name" value="HTH_TipAL-Mta"/>
    <property type="match status" value="1"/>
</dbReference>
<evidence type="ECO:0000256" key="2">
    <source>
        <dbReference type="SAM" id="Coils"/>
    </source>
</evidence>
<organism evidence="4 5">
    <name type="scientific">Calidithermus terrae</name>
    <dbReference type="NCBI Taxonomy" id="1408545"/>
    <lineage>
        <taxon>Bacteria</taxon>
        <taxon>Thermotogati</taxon>
        <taxon>Deinococcota</taxon>
        <taxon>Deinococci</taxon>
        <taxon>Thermales</taxon>
        <taxon>Thermaceae</taxon>
        <taxon>Calidithermus</taxon>
    </lineage>
</organism>